<feature type="compositionally biased region" description="Basic and acidic residues" evidence="6">
    <location>
        <begin position="185"/>
        <end position="201"/>
    </location>
</feature>
<dbReference type="InterPro" id="IPR018253">
    <property type="entry name" value="DnaJ_domain_CS"/>
</dbReference>
<dbReference type="PANTHER" id="PTHR43908:SF3">
    <property type="entry name" value="AT29763P-RELATED"/>
    <property type="match status" value="1"/>
</dbReference>
<dbReference type="GO" id="GO:0005789">
    <property type="term" value="C:endoplasmic reticulum membrane"/>
    <property type="evidence" value="ECO:0007669"/>
    <property type="project" value="UniProtKB-SubCell"/>
</dbReference>
<feature type="region of interest" description="Disordered" evidence="6">
    <location>
        <begin position="185"/>
        <end position="214"/>
    </location>
</feature>
<feature type="domain" description="J" evidence="7">
    <location>
        <begin position="130"/>
        <end position="194"/>
    </location>
</feature>
<feature type="compositionally biased region" description="Gly residues" evidence="6">
    <location>
        <begin position="97"/>
        <end position="106"/>
    </location>
</feature>
<dbReference type="GO" id="GO:0071218">
    <property type="term" value="P:cellular response to misfolded protein"/>
    <property type="evidence" value="ECO:0007669"/>
    <property type="project" value="TreeGrafter"/>
</dbReference>
<accession>A0AAD7KD63</accession>
<dbReference type="InterPro" id="IPR036869">
    <property type="entry name" value="J_dom_sf"/>
</dbReference>
<dbReference type="AlphaFoldDB" id="A0AAD7KD63"/>
<dbReference type="Proteomes" id="UP001215280">
    <property type="component" value="Unassembled WGS sequence"/>
</dbReference>
<dbReference type="SMART" id="SM00271">
    <property type="entry name" value="DnaJ"/>
    <property type="match status" value="1"/>
</dbReference>
<dbReference type="PANTHER" id="PTHR43908">
    <property type="entry name" value="AT29763P-RELATED"/>
    <property type="match status" value="1"/>
</dbReference>
<feature type="compositionally biased region" description="Low complexity" evidence="6">
    <location>
        <begin position="60"/>
        <end position="75"/>
    </location>
</feature>
<protein>
    <recommendedName>
        <fullName evidence="7">J domain-containing protein</fullName>
    </recommendedName>
</protein>
<feature type="region of interest" description="Disordered" evidence="6">
    <location>
        <begin position="60"/>
        <end position="109"/>
    </location>
</feature>
<comment type="subcellular location">
    <subcellularLocation>
        <location evidence="1">Endoplasmic reticulum membrane</location>
        <topology evidence="1">Single-pass membrane protein</topology>
    </subcellularLocation>
</comment>
<dbReference type="PROSITE" id="PS50076">
    <property type="entry name" value="DNAJ_2"/>
    <property type="match status" value="1"/>
</dbReference>
<dbReference type="Pfam" id="PF09320">
    <property type="entry name" value="DUF1977"/>
    <property type="match status" value="1"/>
</dbReference>
<evidence type="ECO:0000256" key="3">
    <source>
        <dbReference type="ARBA" id="ARBA00022824"/>
    </source>
</evidence>
<reference evidence="8" key="1">
    <citation type="submission" date="2023-03" db="EMBL/GenBank/DDBJ databases">
        <title>Massive genome expansion in bonnet fungi (Mycena s.s.) driven by repeated elements and novel gene families across ecological guilds.</title>
        <authorList>
            <consortium name="Lawrence Berkeley National Laboratory"/>
            <person name="Harder C.B."/>
            <person name="Miyauchi S."/>
            <person name="Viragh M."/>
            <person name="Kuo A."/>
            <person name="Thoen E."/>
            <person name="Andreopoulos B."/>
            <person name="Lu D."/>
            <person name="Skrede I."/>
            <person name="Drula E."/>
            <person name="Henrissat B."/>
            <person name="Morin E."/>
            <person name="Kohler A."/>
            <person name="Barry K."/>
            <person name="LaButti K."/>
            <person name="Morin E."/>
            <person name="Salamov A."/>
            <person name="Lipzen A."/>
            <person name="Mereny Z."/>
            <person name="Hegedus B."/>
            <person name="Baldrian P."/>
            <person name="Stursova M."/>
            <person name="Weitz H."/>
            <person name="Taylor A."/>
            <person name="Grigoriev I.V."/>
            <person name="Nagy L.G."/>
            <person name="Martin F."/>
            <person name="Kauserud H."/>
        </authorList>
    </citation>
    <scope>NUCLEOTIDE SEQUENCE</scope>
    <source>
        <strain evidence="8">CBHHK188m</strain>
    </source>
</reference>
<dbReference type="FunFam" id="1.10.287.110:FF:000070">
    <property type="entry name" value="Endoplasmic reticulum protein, putative"/>
    <property type="match status" value="1"/>
</dbReference>
<evidence type="ECO:0000259" key="7">
    <source>
        <dbReference type="PROSITE" id="PS50076"/>
    </source>
</evidence>
<comment type="caution">
    <text evidence="8">The sequence shown here is derived from an EMBL/GenBank/DDBJ whole genome shotgun (WGS) entry which is preliminary data.</text>
</comment>
<dbReference type="InterPro" id="IPR051100">
    <property type="entry name" value="DnaJ_subfamily_B/C"/>
</dbReference>
<evidence type="ECO:0000256" key="1">
    <source>
        <dbReference type="ARBA" id="ARBA00004389"/>
    </source>
</evidence>
<dbReference type="PRINTS" id="PR00625">
    <property type="entry name" value="JDOMAIN"/>
</dbReference>
<dbReference type="PROSITE" id="PS00636">
    <property type="entry name" value="DNAJ_1"/>
    <property type="match status" value="1"/>
</dbReference>
<dbReference type="SUPFAM" id="SSF46565">
    <property type="entry name" value="Chaperone J-domain"/>
    <property type="match status" value="1"/>
</dbReference>
<keyword evidence="5" id="KW-0472">Membrane</keyword>
<keyword evidence="2" id="KW-0812">Transmembrane</keyword>
<evidence type="ECO:0000313" key="8">
    <source>
        <dbReference type="EMBL" id="KAJ7782039.1"/>
    </source>
</evidence>
<keyword evidence="3" id="KW-0256">Endoplasmic reticulum</keyword>
<dbReference type="CDD" id="cd06257">
    <property type="entry name" value="DnaJ"/>
    <property type="match status" value="1"/>
</dbReference>
<dbReference type="Pfam" id="PF00226">
    <property type="entry name" value="DnaJ"/>
    <property type="match status" value="1"/>
</dbReference>
<dbReference type="InterPro" id="IPR001623">
    <property type="entry name" value="DnaJ_domain"/>
</dbReference>
<proteinExistence type="predicted"/>
<gene>
    <name evidence="8" type="ORF">DFH07DRAFT_909879</name>
</gene>
<evidence type="ECO:0000256" key="5">
    <source>
        <dbReference type="ARBA" id="ARBA00023136"/>
    </source>
</evidence>
<name>A0AAD7KD63_9AGAR</name>
<evidence type="ECO:0000256" key="2">
    <source>
        <dbReference type="ARBA" id="ARBA00022692"/>
    </source>
</evidence>
<dbReference type="Gene3D" id="1.10.287.110">
    <property type="entry name" value="DnaJ domain"/>
    <property type="match status" value="1"/>
</dbReference>
<keyword evidence="9" id="KW-1185">Reference proteome</keyword>
<keyword evidence="4" id="KW-1133">Transmembrane helix</keyword>
<sequence>MESNREEATRCLAIAQKHFSAANYPSARKFAQKSVSLFETPEAVRLLASINTAAAAESANGAGAGGASTSTSTEAHPSAAGAKHRNVNGAGSSSSGKGTGTSGGIGGEKREYTAEQGAVVRRVRACKVTEYYEILAVKRDCEEAEIKKAYRKLALALHPDKNGAPGADEAFKLVSKAFQVLSDPQKRSIYDRSGSDPEDRSSGMPSRASGFQTFNAGGGGGFEGELSPEDLFNMFFGGGGGGGFGNGFGGGGFGGGPVFTTTFGPGGFRTTRMGGGGVPRQQRQQQGGNAEQRSTLVQLLPLLLLFGFSLLSALPNLLTTPPVPDPNFSWTSTSRYNTERQTGGMGVKYHVNAPEVMRHPVIGAELAREGIDWTKLTAVKDSADNKQHRPGPALSKFEGTVEKAYTQKLYSECQAGHDRKTRLKEQEIGVFGIGTDWEKVQRIEKEKVPSCEELKRLGLLR</sequence>
<organism evidence="8 9">
    <name type="scientific">Mycena maculata</name>
    <dbReference type="NCBI Taxonomy" id="230809"/>
    <lineage>
        <taxon>Eukaryota</taxon>
        <taxon>Fungi</taxon>
        <taxon>Dikarya</taxon>
        <taxon>Basidiomycota</taxon>
        <taxon>Agaricomycotina</taxon>
        <taxon>Agaricomycetes</taxon>
        <taxon>Agaricomycetidae</taxon>
        <taxon>Agaricales</taxon>
        <taxon>Marasmiineae</taxon>
        <taxon>Mycenaceae</taxon>
        <taxon>Mycena</taxon>
    </lineage>
</organism>
<dbReference type="InterPro" id="IPR015399">
    <property type="entry name" value="DUF1977_DnaJ-like"/>
</dbReference>
<evidence type="ECO:0000313" key="9">
    <source>
        <dbReference type="Proteomes" id="UP001215280"/>
    </source>
</evidence>
<evidence type="ECO:0000256" key="6">
    <source>
        <dbReference type="SAM" id="MobiDB-lite"/>
    </source>
</evidence>
<dbReference type="GO" id="GO:0030544">
    <property type="term" value="F:Hsp70 protein binding"/>
    <property type="evidence" value="ECO:0007669"/>
    <property type="project" value="TreeGrafter"/>
</dbReference>
<dbReference type="EMBL" id="JARJLG010000004">
    <property type="protein sequence ID" value="KAJ7782039.1"/>
    <property type="molecule type" value="Genomic_DNA"/>
</dbReference>
<evidence type="ECO:0000256" key="4">
    <source>
        <dbReference type="ARBA" id="ARBA00022989"/>
    </source>
</evidence>